<proteinExistence type="inferred from homology"/>
<dbReference type="Pfam" id="PF02277">
    <property type="entry name" value="DBI_PRT"/>
    <property type="match status" value="1"/>
</dbReference>
<dbReference type="PANTHER" id="PTHR43463:SF1">
    <property type="entry name" value="NICOTINATE-NUCLEOTIDE--DIMETHYLBENZIMIDAZOLE PHOSPHORIBOSYLTRANSFERASE"/>
    <property type="match status" value="1"/>
</dbReference>
<sequence length="339" mass="34436">MSQNPFPLSSLEELRSLADRLPGADETAREGAIARQAQLTKPVGSLGILEETACHFAAWQGRINPEIKRAQALVFAGNHGVVAQGISPFPQEVTVQMVANFRTGGAAINQLCRAAGADLEVIEIDGLNPTRDFTVEPAMTPEECLAALNTGAAAVDPEADVLLVGEMGIGNTTIAAALAAGVFGGTGADWVGPGTGLNAEGLIRKAGAVDKGVALHGHLDALGVMAALGGREEAAMAGAVLGARAKGVPVILDGFVCCAAVAPLFGADPRLLDHCLVGHASAEPGHVKLLDKLGKTPMIQIGMRLGEASGAAVALLLVRAALECHNGMATFAEAGVTEA</sequence>
<dbReference type="Gene3D" id="3.40.50.10210">
    <property type="match status" value="1"/>
</dbReference>
<dbReference type="GO" id="GO:0008939">
    <property type="term" value="F:nicotinate-nucleotide-dimethylbenzimidazole phosphoribosyltransferase activity"/>
    <property type="evidence" value="ECO:0007669"/>
    <property type="project" value="UniProtKB-UniRule"/>
</dbReference>
<evidence type="ECO:0000256" key="5">
    <source>
        <dbReference type="ARBA" id="ARBA00022573"/>
    </source>
</evidence>
<dbReference type="UniPathway" id="UPA00061">
    <property type="reaction ID" value="UER00516"/>
</dbReference>
<dbReference type="AlphaFoldDB" id="A0A1N7KC24"/>
<evidence type="ECO:0000256" key="3">
    <source>
        <dbReference type="ARBA" id="ARBA00011991"/>
    </source>
</evidence>
<keyword evidence="7 10" id="KW-0808">Transferase</keyword>
<dbReference type="NCBIfam" id="NF000996">
    <property type="entry name" value="PRK00105.1"/>
    <property type="match status" value="1"/>
</dbReference>
<comment type="similarity">
    <text evidence="2 10">Belongs to the CobT family.</text>
</comment>
<evidence type="ECO:0000256" key="9">
    <source>
        <dbReference type="ARBA" id="ARBA00047340"/>
    </source>
</evidence>
<evidence type="ECO:0000256" key="2">
    <source>
        <dbReference type="ARBA" id="ARBA00007110"/>
    </source>
</evidence>
<dbReference type="InterPro" id="IPR023195">
    <property type="entry name" value="Nict_dMeBzImd_PRibTrfase_N"/>
</dbReference>
<dbReference type="EMBL" id="FTOM01000001">
    <property type="protein sequence ID" value="SIS59122.1"/>
    <property type="molecule type" value="Genomic_DNA"/>
</dbReference>
<comment type="function">
    <text evidence="10">Catalyzes the synthesis of alpha-ribazole-5'-phosphate from nicotinate mononucleotide (NAMN) and 5,6-dimethylbenzimidazole (DMB).</text>
</comment>
<comment type="pathway">
    <text evidence="1 10">Nucleoside biosynthesis; alpha-ribazole biosynthesis; alpha-ribazole from 5,6-dimethylbenzimidazole: step 1/2.</text>
</comment>
<keyword evidence="6 10" id="KW-0328">Glycosyltransferase</keyword>
<evidence type="ECO:0000313" key="11">
    <source>
        <dbReference type="EMBL" id="SIS59122.1"/>
    </source>
</evidence>
<dbReference type="NCBIfam" id="TIGR03160">
    <property type="entry name" value="cobT_DBIPRT"/>
    <property type="match status" value="1"/>
</dbReference>
<dbReference type="STRING" id="407234.SAMN05421795_101805"/>
<keyword evidence="5 10" id="KW-0169">Cobalamin biosynthesis</keyword>
<dbReference type="RefSeq" id="WP_076363579.1">
    <property type="nucleotide sequence ID" value="NZ_FTOM01000001.1"/>
</dbReference>
<organism evidence="11 12">
    <name type="scientific">Phaeovulum vinaykumarii</name>
    <dbReference type="NCBI Taxonomy" id="407234"/>
    <lineage>
        <taxon>Bacteria</taxon>
        <taxon>Pseudomonadati</taxon>
        <taxon>Pseudomonadota</taxon>
        <taxon>Alphaproteobacteria</taxon>
        <taxon>Rhodobacterales</taxon>
        <taxon>Paracoccaceae</taxon>
        <taxon>Phaeovulum</taxon>
    </lineage>
</organism>
<dbReference type="Gene3D" id="1.10.1610.10">
    <property type="match status" value="1"/>
</dbReference>
<protein>
    <recommendedName>
        <fullName evidence="4 10">Nicotinate-nucleotide--dimethylbenzimidazole phosphoribosyltransferase</fullName>
        <shortName evidence="10">NN:DBI PRT</shortName>
        <ecNumber evidence="3 10">2.4.2.21</ecNumber>
    </recommendedName>
    <alternativeName>
        <fullName evidence="8 10">N(1)-alpha-phosphoribosyltransferase</fullName>
    </alternativeName>
</protein>
<evidence type="ECO:0000256" key="6">
    <source>
        <dbReference type="ARBA" id="ARBA00022676"/>
    </source>
</evidence>
<dbReference type="GO" id="GO:0009236">
    <property type="term" value="P:cobalamin biosynthetic process"/>
    <property type="evidence" value="ECO:0007669"/>
    <property type="project" value="UniProtKB-UniRule"/>
</dbReference>
<gene>
    <name evidence="10" type="primary">cobT</name>
    <name evidence="11" type="ORF">SAMN05421795_101805</name>
</gene>
<name>A0A1N7KC24_9RHOB</name>
<evidence type="ECO:0000313" key="12">
    <source>
        <dbReference type="Proteomes" id="UP000186098"/>
    </source>
</evidence>
<dbReference type="OrthoDB" id="9781491at2"/>
<evidence type="ECO:0000256" key="10">
    <source>
        <dbReference type="HAMAP-Rule" id="MF_00230"/>
    </source>
</evidence>
<feature type="active site" description="Proton acceptor" evidence="10">
    <location>
        <position position="307"/>
    </location>
</feature>
<keyword evidence="12" id="KW-1185">Reference proteome</keyword>
<dbReference type="Proteomes" id="UP000186098">
    <property type="component" value="Unassembled WGS sequence"/>
</dbReference>
<evidence type="ECO:0000256" key="8">
    <source>
        <dbReference type="ARBA" id="ARBA00030686"/>
    </source>
</evidence>
<dbReference type="SUPFAM" id="SSF52733">
    <property type="entry name" value="Nicotinate mononucleotide:5,6-dimethylbenzimidazole phosphoribosyltransferase (CobT)"/>
    <property type="match status" value="1"/>
</dbReference>
<evidence type="ECO:0000256" key="1">
    <source>
        <dbReference type="ARBA" id="ARBA00005049"/>
    </source>
</evidence>
<dbReference type="CDD" id="cd02439">
    <property type="entry name" value="DMB-PRT_CobT"/>
    <property type="match status" value="1"/>
</dbReference>
<comment type="catalytic activity">
    <reaction evidence="9 10">
        <text>5,6-dimethylbenzimidazole + nicotinate beta-D-ribonucleotide = alpha-ribazole 5'-phosphate + nicotinate + H(+)</text>
        <dbReference type="Rhea" id="RHEA:11196"/>
        <dbReference type="ChEBI" id="CHEBI:15378"/>
        <dbReference type="ChEBI" id="CHEBI:15890"/>
        <dbReference type="ChEBI" id="CHEBI:32544"/>
        <dbReference type="ChEBI" id="CHEBI:57502"/>
        <dbReference type="ChEBI" id="CHEBI:57918"/>
        <dbReference type="EC" id="2.4.2.21"/>
    </reaction>
</comment>
<reference evidence="12" key="1">
    <citation type="submission" date="2017-01" db="EMBL/GenBank/DDBJ databases">
        <authorList>
            <person name="Varghese N."/>
            <person name="Submissions S."/>
        </authorList>
    </citation>
    <scope>NUCLEOTIDE SEQUENCE [LARGE SCALE GENOMIC DNA]</scope>
    <source>
        <strain evidence="12">DSM 18714</strain>
    </source>
</reference>
<dbReference type="PANTHER" id="PTHR43463">
    <property type="entry name" value="NICOTINATE-NUCLEOTIDE--DIMETHYLBENZIMIDAZOLE PHOSPHORIBOSYLTRANSFERASE"/>
    <property type="match status" value="1"/>
</dbReference>
<evidence type="ECO:0000256" key="4">
    <source>
        <dbReference type="ARBA" id="ARBA00015486"/>
    </source>
</evidence>
<accession>A0A1N7KC24</accession>
<dbReference type="InterPro" id="IPR003200">
    <property type="entry name" value="Nict_dMeBzImd_PRibTrfase"/>
</dbReference>
<dbReference type="HAMAP" id="MF_00230">
    <property type="entry name" value="CobT"/>
    <property type="match status" value="1"/>
</dbReference>
<dbReference type="InterPro" id="IPR036087">
    <property type="entry name" value="Nict_dMeBzImd_PRibTrfase_sf"/>
</dbReference>
<dbReference type="InterPro" id="IPR017846">
    <property type="entry name" value="Nict_dMeBzImd_PRibTrfase_bact"/>
</dbReference>
<evidence type="ECO:0000256" key="7">
    <source>
        <dbReference type="ARBA" id="ARBA00022679"/>
    </source>
</evidence>
<dbReference type="EC" id="2.4.2.21" evidence="3 10"/>